<evidence type="ECO:0000313" key="13">
    <source>
        <dbReference type="EMBL" id="KAA5604492.1"/>
    </source>
</evidence>
<reference evidence="13 14" key="1">
    <citation type="submission" date="2019-09" db="EMBL/GenBank/DDBJ databases">
        <title>Genome sequence of Roseospira marina, one of the more divergent members of the non-sulfur purple photosynthetic bacterial family, the Rhodospirillaceae.</title>
        <authorList>
            <person name="Meyer T."/>
            <person name="Kyndt J."/>
        </authorList>
    </citation>
    <scope>NUCLEOTIDE SEQUENCE [LARGE SCALE GENOMIC DNA]</scope>
    <source>
        <strain evidence="13 14">DSM 15113</strain>
    </source>
</reference>
<evidence type="ECO:0000256" key="8">
    <source>
        <dbReference type="ARBA" id="ARBA00066511"/>
    </source>
</evidence>
<dbReference type="FunFam" id="1.10.600.10:FF:000002">
    <property type="entry name" value="Octaprenyl diphosphate synthase"/>
    <property type="match status" value="1"/>
</dbReference>
<evidence type="ECO:0000256" key="1">
    <source>
        <dbReference type="ARBA" id="ARBA00001946"/>
    </source>
</evidence>
<dbReference type="InterPro" id="IPR000092">
    <property type="entry name" value="Polyprenyl_synt"/>
</dbReference>
<keyword evidence="3 12" id="KW-0808">Transferase</keyword>
<dbReference type="AlphaFoldDB" id="A0A5M6I8L8"/>
<dbReference type="GO" id="GO:0106350">
    <property type="term" value="F:all-trans-octaprenyl-diphosphate synthase activity"/>
    <property type="evidence" value="ECO:0007669"/>
    <property type="project" value="UniProtKB-EC"/>
</dbReference>
<dbReference type="Gene3D" id="1.10.600.10">
    <property type="entry name" value="Farnesyl Diphosphate Synthase"/>
    <property type="match status" value="1"/>
</dbReference>
<dbReference type="SFLD" id="SFLDS00005">
    <property type="entry name" value="Isoprenoid_Synthase_Type_I"/>
    <property type="match status" value="1"/>
</dbReference>
<dbReference type="PROSITE" id="PS00444">
    <property type="entry name" value="POLYPRENYL_SYNTHASE_2"/>
    <property type="match status" value="1"/>
</dbReference>
<evidence type="ECO:0000256" key="11">
    <source>
        <dbReference type="ARBA" id="ARBA00083124"/>
    </source>
</evidence>
<evidence type="ECO:0000256" key="10">
    <source>
        <dbReference type="ARBA" id="ARBA00079637"/>
    </source>
</evidence>
<dbReference type="InterPro" id="IPR008949">
    <property type="entry name" value="Isoprenoid_synthase_dom_sf"/>
</dbReference>
<evidence type="ECO:0000256" key="4">
    <source>
        <dbReference type="ARBA" id="ARBA00022723"/>
    </source>
</evidence>
<comment type="cofactor">
    <cofactor evidence="1">
        <name>Mg(2+)</name>
        <dbReference type="ChEBI" id="CHEBI:18420"/>
    </cofactor>
</comment>
<keyword evidence="5" id="KW-0460">Magnesium</keyword>
<dbReference type="EC" id="2.5.1.90" evidence="8"/>
<comment type="caution">
    <text evidence="13">The sequence shown here is derived from an EMBL/GenBank/DDBJ whole genome shotgun (WGS) entry which is preliminary data.</text>
</comment>
<gene>
    <name evidence="13" type="ORF">F1188_15755</name>
</gene>
<evidence type="ECO:0000256" key="2">
    <source>
        <dbReference type="ARBA" id="ARBA00006706"/>
    </source>
</evidence>
<dbReference type="Pfam" id="PF00348">
    <property type="entry name" value="polyprenyl_synt"/>
    <property type="match status" value="1"/>
</dbReference>
<keyword evidence="14" id="KW-1185">Reference proteome</keyword>
<dbReference type="PANTHER" id="PTHR12001">
    <property type="entry name" value="GERANYLGERANYL PYROPHOSPHATE SYNTHASE"/>
    <property type="match status" value="1"/>
</dbReference>
<comment type="function">
    <text evidence="7">Supplies octaprenyl diphosphate, the precursor for the side chain of the isoprenoid quinones ubiquinone and menaquinone.</text>
</comment>
<evidence type="ECO:0000256" key="9">
    <source>
        <dbReference type="ARBA" id="ARBA00072473"/>
    </source>
</evidence>
<proteinExistence type="inferred from homology"/>
<dbReference type="PANTHER" id="PTHR12001:SF69">
    <property type="entry name" value="ALL TRANS-POLYPRENYL-DIPHOSPHATE SYNTHASE PDSS1"/>
    <property type="match status" value="1"/>
</dbReference>
<dbReference type="OrthoDB" id="9805316at2"/>
<accession>A0A5M6I8L8</accession>
<evidence type="ECO:0000256" key="6">
    <source>
        <dbReference type="ARBA" id="ARBA00051506"/>
    </source>
</evidence>
<dbReference type="Proteomes" id="UP000324065">
    <property type="component" value="Unassembled WGS sequence"/>
</dbReference>
<comment type="catalytic activity">
    <reaction evidence="6">
        <text>5 isopentenyl diphosphate + (2E,6E)-farnesyl diphosphate = all-trans-octaprenyl diphosphate + 5 diphosphate</text>
        <dbReference type="Rhea" id="RHEA:27798"/>
        <dbReference type="ChEBI" id="CHEBI:33019"/>
        <dbReference type="ChEBI" id="CHEBI:57711"/>
        <dbReference type="ChEBI" id="CHEBI:128769"/>
        <dbReference type="ChEBI" id="CHEBI:175763"/>
        <dbReference type="EC" id="2.5.1.90"/>
    </reaction>
</comment>
<dbReference type="EMBL" id="VWPJ01000017">
    <property type="protein sequence ID" value="KAA5604492.1"/>
    <property type="molecule type" value="Genomic_DNA"/>
</dbReference>
<evidence type="ECO:0000256" key="7">
    <source>
        <dbReference type="ARBA" id="ARBA00055029"/>
    </source>
</evidence>
<keyword evidence="4" id="KW-0479">Metal-binding</keyword>
<sequence length="381" mass="41138">MLRALGRRRQPCRAGSAVRRLVCSLILVAIVNASTQPNSSSSGADSNAGADQKVAFDALMDLVGEDLKRVNQAILDRMHSPIALIPQLAGHIIAAGGKRLRPLLTLGAAKLVGYEGERHIQLAACIEFLHTATLLHDDVVDESDKRRGRDTANAVWGNKPSVLVGDFLFARAFELMVEDGSLEVMGILARASAVISEGEIHQLLTANNIETTEADYLEVVGAKTAALFAAATRIGGVAADRPREELDALDAYGRNLGIAFQIADDFLDYSAREADLGKSIGDDFRDGKLTLPVIHAIAAANDEERAFWTRVLEEQAFSDPHGDADFTHAMTLLSKHGSLEATVRRAHDFAEAARRSLDMFPDSPVKTVLTEVVDFSVARAY</sequence>
<evidence type="ECO:0000313" key="14">
    <source>
        <dbReference type="Proteomes" id="UP000324065"/>
    </source>
</evidence>
<comment type="similarity">
    <text evidence="2 12">Belongs to the FPP/GGPP synthase family.</text>
</comment>
<protein>
    <recommendedName>
        <fullName evidence="9">Octaprenyl diphosphate synthase</fullName>
        <ecNumber evidence="8">2.5.1.90</ecNumber>
    </recommendedName>
    <alternativeName>
        <fullName evidence="11">All-trans-octaprenyl-diphosphate synthase</fullName>
    </alternativeName>
    <alternativeName>
        <fullName evidence="10">Octaprenyl pyrophosphate synthase</fullName>
    </alternativeName>
</protein>
<name>A0A5M6I8L8_9PROT</name>
<evidence type="ECO:0000256" key="12">
    <source>
        <dbReference type="RuleBase" id="RU004466"/>
    </source>
</evidence>
<evidence type="ECO:0000256" key="3">
    <source>
        <dbReference type="ARBA" id="ARBA00022679"/>
    </source>
</evidence>
<dbReference type="PROSITE" id="PS00723">
    <property type="entry name" value="POLYPRENYL_SYNTHASE_1"/>
    <property type="match status" value="1"/>
</dbReference>
<dbReference type="GO" id="GO:0046872">
    <property type="term" value="F:metal ion binding"/>
    <property type="evidence" value="ECO:0007669"/>
    <property type="project" value="UniProtKB-KW"/>
</dbReference>
<evidence type="ECO:0000256" key="5">
    <source>
        <dbReference type="ARBA" id="ARBA00022842"/>
    </source>
</evidence>
<dbReference type="CDD" id="cd00685">
    <property type="entry name" value="Trans_IPPS_HT"/>
    <property type="match status" value="1"/>
</dbReference>
<dbReference type="SUPFAM" id="SSF48576">
    <property type="entry name" value="Terpenoid synthases"/>
    <property type="match status" value="1"/>
</dbReference>
<dbReference type="GO" id="GO:0008299">
    <property type="term" value="P:isoprenoid biosynthetic process"/>
    <property type="evidence" value="ECO:0007669"/>
    <property type="project" value="InterPro"/>
</dbReference>
<organism evidence="13 14">
    <name type="scientific">Roseospira marina</name>
    <dbReference type="NCBI Taxonomy" id="140057"/>
    <lineage>
        <taxon>Bacteria</taxon>
        <taxon>Pseudomonadati</taxon>
        <taxon>Pseudomonadota</taxon>
        <taxon>Alphaproteobacteria</taxon>
        <taxon>Rhodospirillales</taxon>
        <taxon>Rhodospirillaceae</taxon>
        <taxon>Roseospira</taxon>
    </lineage>
</organism>
<dbReference type="InterPro" id="IPR033749">
    <property type="entry name" value="Polyprenyl_synt_CS"/>
</dbReference>